<protein>
    <submittedName>
        <fullName evidence="2">Uncharacterized protein</fullName>
    </submittedName>
</protein>
<organism evidence="2 3">
    <name type="scientific">Mesosutterella porci</name>
    <dbReference type="NCBI Taxonomy" id="2915351"/>
    <lineage>
        <taxon>Bacteria</taxon>
        <taxon>Pseudomonadati</taxon>
        <taxon>Pseudomonadota</taxon>
        <taxon>Betaproteobacteria</taxon>
        <taxon>Burkholderiales</taxon>
        <taxon>Sutterellaceae</taxon>
        <taxon>Mesosutterella</taxon>
    </lineage>
</organism>
<keyword evidence="3" id="KW-1185">Reference proteome</keyword>
<evidence type="ECO:0000256" key="1">
    <source>
        <dbReference type="SAM" id="Phobius"/>
    </source>
</evidence>
<evidence type="ECO:0000313" key="3">
    <source>
        <dbReference type="Proteomes" id="UP001297600"/>
    </source>
</evidence>
<reference evidence="2 3" key="1">
    <citation type="submission" date="2022-02" db="EMBL/GenBank/DDBJ databases">
        <title>Mesosutterella porci, a novel member of the family Sutterellaceae from pig feces.</title>
        <authorList>
            <person name="Wylensek D."/>
            <person name="Clavel T."/>
        </authorList>
    </citation>
    <scope>NUCLEOTIDE SEQUENCE [LARGE SCALE GENOMIC DNA]</scope>
    <source>
        <strain evidence="3">oilRF-744-wt-GAM-9</strain>
    </source>
</reference>
<gene>
    <name evidence="2" type="ORF">MAF45_09435</name>
</gene>
<keyword evidence="1" id="KW-0812">Transmembrane</keyword>
<keyword evidence="1" id="KW-0472">Membrane</keyword>
<comment type="caution">
    <text evidence="2">The sequence shown here is derived from an EMBL/GenBank/DDBJ whole genome shotgun (WGS) entry which is preliminary data.</text>
</comment>
<evidence type="ECO:0000313" key="2">
    <source>
        <dbReference type="EMBL" id="MCG5031659.1"/>
    </source>
</evidence>
<feature type="transmembrane region" description="Helical" evidence="1">
    <location>
        <begin position="27"/>
        <end position="49"/>
    </location>
</feature>
<dbReference type="EMBL" id="JAKNCT010000012">
    <property type="protein sequence ID" value="MCG5031659.1"/>
    <property type="molecule type" value="Genomic_DNA"/>
</dbReference>
<proteinExistence type="predicted"/>
<keyword evidence="1" id="KW-1133">Transmembrane helix</keyword>
<dbReference type="Proteomes" id="UP001297600">
    <property type="component" value="Unassembled WGS sequence"/>
</dbReference>
<accession>A0ABS9MSS8</accession>
<dbReference type="RefSeq" id="WP_237979962.1">
    <property type="nucleotide sequence ID" value="NZ_JAKNCT010000012.1"/>
</dbReference>
<name>A0ABS9MSS8_9BURK</name>
<sequence>MNEIIPVLAALLPLREAMMKPDKELPAYLRVLRWGVTIFVLAYGILIIAEKMKSIFF</sequence>